<gene>
    <name evidence="5" type="ORF">IWQ62_003102</name>
</gene>
<evidence type="ECO:0000256" key="2">
    <source>
        <dbReference type="ARBA" id="ARBA00023306"/>
    </source>
</evidence>
<comment type="similarity">
    <text evidence="1">Belongs to the Cdt1 family.</text>
</comment>
<dbReference type="InterPro" id="IPR014939">
    <property type="entry name" value="CDT1_Gemini-bd-like"/>
</dbReference>
<dbReference type="Proteomes" id="UP001150925">
    <property type="component" value="Unassembled WGS sequence"/>
</dbReference>
<feature type="compositionally biased region" description="Polar residues" evidence="3">
    <location>
        <begin position="79"/>
        <end position="93"/>
    </location>
</feature>
<dbReference type="SUPFAM" id="SSF46785">
    <property type="entry name" value="Winged helix' DNA-binding domain"/>
    <property type="match status" value="1"/>
</dbReference>
<dbReference type="InterPro" id="IPR032054">
    <property type="entry name" value="Cdt1_C"/>
</dbReference>
<dbReference type="Gene3D" id="1.10.10.1420">
    <property type="entry name" value="DNA replication factor Cdt1, C-terminal WH domain"/>
    <property type="match status" value="1"/>
</dbReference>
<keyword evidence="6" id="KW-1185">Reference proteome</keyword>
<feature type="region of interest" description="Disordered" evidence="3">
    <location>
        <begin position="233"/>
        <end position="265"/>
    </location>
</feature>
<dbReference type="EMBL" id="JANBPY010000773">
    <property type="protein sequence ID" value="KAJ1963819.1"/>
    <property type="molecule type" value="Genomic_DNA"/>
</dbReference>
<feature type="region of interest" description="Disordered" evidence="3">
    <location>
        <begin position="609"/>
        <end position="675"/>
    </location>
</feature>
<dbReference type="Pfam" id="PF16679">
    <property type="entry name" value="CDT1_C"/>
    <property type="match status" value="1"/>
</dbReference>
<evidence type="ECO:0000313" key="5">
    <source>
        <dbReference type="EMBL" id="KAJ1963819.1"/>
    </source>
</evidence>
<evidence type="ECO:0000259" key="4">
    <source>
        <dbReference type="SMART" id="SM01075"/>
    </source>
</evidence>
<evidence type="ECO:0000256" key="3">
    <source>
        <dbReference type="SAM" id="MobiDB-lite"/>
    </source>
</evidence>
<dbReference type="InterPro" id="IPR045173">
    <property type="entry name" value="Cdt1"/>
</dbReference>
<comment type="caution">
    <text evidence="5">The sequence shown here is derived from an EMBL/GenBank/DDBJ whole genome shotgun (WGS) entry which is preliminary data.</text>
</comment>
<feature type="region of interest" description="Disordered" evidence="3">
    <location>
        <begin position="65"/>
        <end position="154"/>
    </location>
</feature>
<organism evidence="5 6">
    <name type="scientific">Dispira parvispora</name>
    <dbReference type="NCBI Taxonomy" id="1520584"/>
    <lineage>
        <taxon>Eukaryota</taxon>
        <taxon>Fungi</taxon>
        <taxon>Fungi incertae sedis</taxon>
        <taxon>Zoopagomycota</taxon>
        <taxon>Kickxellomycotina</taxon>
        <taxon>Dimargaritomycetes</taxon>
        <taxon>Dimargaritales</taxon>
        <taxon>Dimargaritaceae</taxon>
        <taxon>Dispira</taxon>
    </lineage>
</organism>
<feature type="compositionally biased region" description="Low complexity" evidence="3">
    <location>
        <begin position="636"/>
        <end position="647"/>
    </location>
</feature>
<keyword evidence="2" id="KW-0131">Cell cycle</keyword>
<dbReference type="InterPro" id="IPR036390">
    <property type="entry name" value="WH_DNA-bd_sf"/>
</dbReference>
<feature type="compositionally biased region" description="Polar residues" evidence="3">
    <location>
        <begin position="112"/>
        <end position="121"/>
    </location>
</feature>
<sequence>MATLKDFLPVRKANVFRESTKDGANTPATLVGKKRKLEAAVDTIIETPTKLPVLNKPLAAVVAIESTTEPRRSPRLRNRQINTTANSTLSTRPSHIPRPTTGKKNVSRRQTKPSTKAQSGAGNCGRVTKRARSTSEDSGKKGTSTAAEDGQQVLCFDRPVDSTSVTKSKSPVKSVSQVVVTESNFLDFGTPNTGFMAACATPQTRNVDANTMSTPLDPPMSACKVNPFLVSSQETKPASPTCTSSTLPLITGKQEKSPGTTSPIDHLSTLAQRQKENASMREARINHRYGIDKLLKDDSVPTSTLPTPTPSENGSGVSAQESTQEIGSTSQTRGSEMSTTCNQTHPAVQLATSTMSLPGLPAFQKFHHIRTPHSAWDRLALPTHLQRLDVIFQAIEHTLLFLQGQSQPCVYHRIKKPVENMCRRTFELSHLGQIKTLYPEAYQLTAVRYQHLGERIPSVEIQWPTESPTTSLSPGSTPDTVNKGKDSPLPDPFGGTPTKLPNWTRPPRTDSTTDTKFVGQGVRSVMSTENRRQEFRKRLLRYTHKHHSNFLRQLQYDTLPELEQLSQWHPDFQVENAVPEVPCAEIPRLELHTMSHQRVQDLLSRLKRRVPPLPANTDKEKPEVSNADNIVGPANVTSDVSSSVTLTKDADDSKNSLDVQSGSHPGLQTPPNQRTKTVSLLDRIRRKEKQRKQAIMLGEISSSETITRRAMLSRLPDMTDTLSFLFYSSKRNVMRLNELAPRLSDSYKTPLSESEAVQHIHLLSTVAPEWCKLVTVGSDTMVRLDRLVAVKKVKELIHAKLKAP</sequence>
<feature type="compositionally biased region" description="Polar residues" evidence="3">
    <location>
        <begin position="312"/>
        <end position="343"/>
    </location>
</feature>
<dbReference type="GO" id="GO:0030174">
    <property type="term" value="P:regulation of DNA-templated DNA replication initiation"/>
    <property type="evidence" value="ECO:0007669"/>
    <property type="project" value="InterPro"/>
</dbReference>
<reference evidence="5" key="1">
    <citation type="submission" date="2022-07" db="EMBL/GenBank/DDBJ databases">
        <title>Phylogenomic reconstructions and comparative analyses of Kickxellomycotina fungi.</title>
        <authorList>
            <person name="Reynolds N.K."/>
            <person name="Stajich J.E."/>
            <person name="Barry K."/>
            <person name="Grigoriev I.V."/>
            <person name="Crous P."/>
            <person name="Smith M.E."/>
        </authorList>
    </citation>
    <scope>NUCLEOTIDE SEQUENCE</scope>
    <source>
        <strain evidence="5">RSA 1196</strain>
    </source>
</reference>
<feature type="domain" description="CDT1 Geminin-binding" evidence="4">
    <location>
        <begin position="381"/>
        <end position="588"/>
    </location>
</feature>
<dbReference type="GO" id="GO:0005634">
    <property type="term" value="C:nucleus"/>
    <property type="evidence" value="ECO:0007669"/>
    <property type="project" value="TreeGrafter"/>
</dbReference>
<dbReference type="Pfam" id="PF08839">
    <property type="entry name" value="CDT1"/>
    <property type="match status" value="1"/>
</dbReference>
<dbReference type="GO" id="GO:0000278">
    <property type="term" value="P:mitotic cell cycle"/>
    <property type="evidence" value="ECO:0007669"/>
    <property type="project" value="TreeGrafter"/>
</dbReference>
<feature type="region of interest" description="Disordered" evidence="3">
    <location>
        <begin position="463"/>
        <end position="517"/>
    </location>
</feature>
<evidence type="ECO:0000313" key="6">
    <source>
        <dbReference type="Proteomes" id="UP001150925"/>
    </source>
</evidence>
<accession>A0A9W8AQ06</accession>
<dbReference type="PANTHER" id="PTHR28637:SF1">
    <property type="entry name" value="DNA REPLICATION FACTOR CDT1"/>
    <property type="match status" value="1"/>
</dbReference>
<evidence type="ECO:0000256" key="1">
    <source>
        <dbReference type="ARBA" id="ARBA00008356"/>
    </source>
</evidence>
<feature type="compositionally biased region" description="Low complexity" evidence="3">
    <location>
        <begin position="464"/>
        <end position="478"/>
    </location>
</feature>
<dbReference type="GO" id="GO:0070182">
    <property type="term" value="F:DNA polymerase binding"/>
    <property type="evidence" value="ECO:0007669"/>
    <property type="project" value="TreeGrafter"/>
</dbReference>
<dbReference type="SMART" id="SM01075">
    <property type="entry name" value="CDT1"/>
    <property type="match status" value="1"/>
</dbReference>
<proteinExistence type="inferred from homology"/>
<dbReference type="GO" id="GO:0000076">
    <property type="term" value="P:DNA replication checkpoint signaling"/>
    <property type="evidence" value="ECO:0007669"/>
    <property type="project" value="TreeGrafter"/>
</dbReference>
<dbReference type="AlphaFoldDB" id="A0A9W8AQ06"/>
<dbReference type="OrthoDB" id="341730at2759"/>
<protein>
    <recommendedName>
        <fullName evidence="4">CDT1 Geminin-binding domain-containing protein</fullName>
    </recommendedName>
</protein>
<name>A0A9W8AQ06_9FUNG</name>
<dbReference type="GO" id="GO:0071163">
    <property type="term" value="P:DNA replication preinitiation complex assembly"/>
    <property type="evidence" value="ECO:0007669"/>
    <property type="project" value="InterPro"/>
</dbReference>
<feature type="compositionally biased region" description="Polar residues" evidence="3">
    <location>
        <begin position="233"/>
        <end position="248"/>
    </location>
</feature>
<dbReference type="PANTHER" id="PTHR28637">
    <property type="entry name" value="DNA REPLICATION FACTOR CDT1"/>
    <property type="match status" value="1"/>
</dbReference>
<feature type="region of interest" description="Disordered" evidence="3">
    <location>
        <begin position="289"/>
        <end position="343"/>
    </location>
</feature>
<feature type="compositionally biased region" description="Basic and acidic residues" evidence="3">
    <location>
        <begin position="289"/>
        <end position="299"/>
    </location>
</feature>
<dbReference type="InterPro" id="IPR038090">
    <property type="entry name" value="Cdt1_C_WH_dom_sf"/>
</dbReference>
<dbReference type="GO" id="GO:0003677">
    <property type="term" value="F:DNA binding"/>
    <property type="evidence" value="ECO:0007669"/>
    <property type="project" value="InterPro"/>
</dbReference>